<keyword evidence="9" id="KW-1185">Reference proteome</keyword>
<evidence type="ECO:0000256" key="1">
    <source>
        <dbReference type="ARBA" id="ARBA00004119"/>
    </source>
</evidence>
<accession>A0A8T2SAQ5</accession>
<dbReference type="GO" id="GO:0016020">
    <property type="term" value="C:membrane"/>
    <property type="evidence" value="ECO:0007669"/>
    <property type="project" value="UniProtKB-SubCell"/>
</dbReference>
<evidence type="ECO:0000256" key="5">
    <source>
        <dbReference type="ARBA" id="ARBA00022989"/>
    </source>
</evidence>
<dbReference type="Proteomes" id="UP000825935">
    <property type="component" value="Chromosome 21"/>
</dbReference>
<feature type="transmembrane region" description="Helical" evidence="7">
    <location>
        <begin position="339"/>
        <end position="360"/>
    </location>
</feature>
<feature type="transmembrane region" description="Helical" evidence="7">
    <location>
        <begin position="121"/>
        <end position="142"/>
    </location>
</feature>
<evidence type="ECO:0000256" key="7">
    <source>
        <dbReference type="SAM" id="Phobius"/>
    </source>
</evidence>
<dbReference type="Gene3D" id="1.20.1530.20">
    <property type="match status" value="1"/>
</dbReference>
<evidence type="ECO:0000256" key="2">
    <source>
        <dbReference type="ARBA" id="ARBA00004141"/>
    </source>
</evidence>
<feature type="transmembrane region" description="Helical" evidence="7">
    <location>
        <begin position="184"/>
        <end position="203"/>
    </location>
</feature>
<evidence type="ECO:0000256" key="4">
    <source>
        <dbReference type="ARBA" id="ARBA00022692"/>
    </source>
</evidence>
<dbReference type="EMBL" id="CM035426">
    <property type="protein sequence ID" value="KAH7315779.1"/>
    <property type="molecule type" value="Genomic_DNA"/>
</dbReference>
<dbReference type="InterPro" id="IPR004710">
    <property type="entry name" value="Bilac:Na_transpt"/>
</dbReference>
<dbReference type="PANTHER" id="PTHR10361:SF33">
    <property type="entry name" value="SODIUM_METABOLITE COTRANSPORTER BASS3, CHLOROPLASTIC-RELATED"/>
    <property type="match status" value="1"/>
</dbReference>
<sequence>MASLNFHPLARNSIMSICSSNKDVYNCSKGCSSATCKVSRHDFGGLRWWDQNEKFLDSGYSFRSISKLVRFSFPRVRVVVCESTPGGKVGMLGSHDNQRNISLVSFGIKPRRLSGNRNGDFTKALSALLPYIVACSAVASLVQPATFTWVSKEYYAPALGGIMLSIGVQLSLKDFEIVLTRPKPVLVGYIAQYVLKPLLGVLLVKLFNVPAAFAAGFILTASVAGAQLSSYASFLSEGDVALSIILTSLSTITSAIVTPMLTWLLIGSVVPVDGIAMAKSILQIVLCPVMLGLTLNTYAKPVVDVIRPFMPVVAMVCTSMCIGSPLALNRAQVVSSQGLQLLVPVVAFHVAAFAAGYWMAKIPVISLDEKSTRTLSLCTGMQSSTLAGLLATQFLGGTHAVPAACSVVVMAIIGLSLASFWGSGNSLSAFLRKTEKRACYWKLHTNTTSC</sequence>
<feature type="transmembrane region" description="Helical" evidence="7">
    <location>
        <begin position="240"/>
        <end position="266"/>
    </location>
</feature>
<feature type="transmembrane region" description="Helical" evidence="7">
    <location>
        <begin position="209"/>
        <end position="228"/>
    </location>
</feature>
<feature type="transmembrane region" description="Helical" evidence="7">
    <location>
        <begin position="372"/>
        <end position="395"/>
    </location>
</feature>
<keyword evidence="5 7" id="KW-1133">Transmembrane helix</keyword>
<evidence type="ECO:0000256" key="6">
    <source>
        <dbReference type="ARBA" id="ARBA00023136"/>
    </source>
</evidence>
<reference evidence="8" key="1">
    <citation type="submission" date="2021-08" db="EMBL/GenBank/DDBJ databases">
        <title>WGS assembly of Ceratopteris richardii.</title>
        <authorList>
            <person name="Marchant D.B."/>
            <person name="Chen G."/>
            <person name="Jenkins J."/>
            <person name="Shu S."/>
            <person name="Leebens-Mack J."/>
            <person name="Grimwood J."/>
            <person name="Schmutz J."/>
            <person name="Soltis P."/>
            <person name="Soltis D."/>
            <person name="Chen Z.-H."/>
        </authorList>
    </citation>
    <scope>NUCLEOTIDE SEQUENCE</scope>
    <source>
        <strain evidence="8">Whitten #5841</strain>
        <tissue evidence="8">Leaf</tissue>
    </source>
</reference>
<evidence type="ECO:0000313" key="8">
    <source>
        <dbReference type="EMBL" id="KAH7315779.1"/>
    </source>
</evidence>
<dbReference type="InterPro" id="IPR038770">
    <property type="entry name" value="Na+/solute_symporter_sf"/>
</dbReference>
<evidence type="ECO:0000313" key="9">
    <source>
        <dbReference type="Proteomes" id="UP000825935"/>
    </source>
</evidence>
<dbReference type="AlphaFoldDB" id="A0A8T2SAQ5"/>
<protein>
    <recommendedName>
        <fullName evidence="10">Sodium/metabolite cotransporter BASS3, chloroplastic</fullName>
    </recommendedName>
</protein>
<dbReference type="OrthoDB" id="203097at2759"/>
<dbReference type="GO" id="GO:0009941">
    <property type="term" value="C:chloroplast envelope"/>
    <property type="evidence" value="ECO:0007669"/>
    <property type="project" value="UniProtKB-SubCell"/>
</dbReference>
<feature type="transmembrane region" description="Helical" evidence="7">
    <location>
        <begin position="278"/>
        <end position="297"/>
    </location>
</feature>
<gene>
    <name evidence="8" type="ORF">KP509_21G065000</name>
</gene>
<dbReference type="InterPro" id="IPR002657">
    <property type="entry name" value="BilAc:Na_symport/Acr3"/>
</dbReference>
<dbReference type="PANTHER" id="PTHR10361">
    <property type="entry name" value="SODIUM-BILE ACID COTRANSPORTER"/>
    <property type="match status" value="1"/>
</dbReference>
<keyword evidence="6 7" id="KW-0472">Membrane</keyword>
<feature type="transmembrane region" description="Helical" evidence="7">
    <location>
        <begin position="401"/>
        <end position="423"/>
    </location>
</feature>
<keyword evidence="4 7" id="KW-0812">Transmembrane</keyword>
<evidence type="ECO:0000256" key="3">
    <source>
        <dbReference type="ARBA" id="ARBA00006528"/>
    </source>
</evidence>
<proteinExistence type="inferred from homology"/>
<comment type="caution">
    <text evidence="8">The sequence shown here is derived from an EMBL/GenBank/DDBJ whole genome shotgun (WGS) entry which is preliminary data.</text>
</comment>
<comment type="similarity">
    <text evidence="3">Belongs to the bile acid:sodium symporter (BASS) (TC 2.A.28) family.</text>
</comment>
<feature type="transmembrane region" description="Helical" evidence="7">
    <location>
        <begin position="309"/>
        <end position="327"/>
    </location>
</feature>
<dbReference type="Pfam" id="PF01758">
    <property type="entry name" value="SBF"/>
    <property type="match status" value="1"/>
</dbReference>
<organism evidence="8 9">
    <name type="scientific">Ceratopteris richardii</name>
    <name type="common">Triangle waterfern</name>
    <dbReference type="NCBI Taxonomy" id="49495"/>
    <lineage>
        <taxon>Eukaryota</taxon>
        <taxon>Viridiplantae</taxon>
        <taxon>Streptophyta</taxon>
        <taxon>Embryophyta</taxon>
        <taxon>Tracheophyta</taxon>
        <taxon>Polypodiopsida</taxon>
        <taxon>Polypodiidae</taxon>
        <taxon>Polypodiales</taxon>
        <taxon>Pteridineae</taxon>
        <taxon>Pteridaceae</taxon>
        <taxon>Parkerioideae</taxon>
        <taxon>Ceratopteris</taxon>
    </lineage>
</organism>
<feature type="transmembrane region" description="Helical" evidence="7">
    <location>
        <begin position="154"/>
        <end position="172"/>
    </location>
</feature>
<evidence type="ECO:0008006" key="10">
    <source>
        <dbReference type="Google" id="ProtNLM"/>
    </source>
</evidence>
<dbReference type="OMA" id="NIMMETT"/>
<name>A0A8T2SAQ5_CERRI</name>
<comment type="subcellular location">
    <subcellularLocation>
        <location evidence="2">Membrane</location>
        <topology evidence="2">Multi-pass membrane protein</topology>
    </subcellularLocation>
    <subcellularLocation>
        <location evidence="1">Plastid</location>
        <location evidence="1">Chloroplast envelope</location>
    </subcellularLocation>
</comment>